<feature type="transmembrane region" description="Helical" evidence="1">
    <location>
        <begin position="101"/>
        <end position="123"/>
    </location>
</feature>
<keyword evidence="3" id="KW-1185">Reference proteome</keyword>
<proteinExistence type="predicted"/>
<evidence type="ECO:0000313" key="2">
    <source>
        <dbReference type="EMBL" id="SJZ31417.1"/>
    </source>
</evidence>
<dbReference type="Proteomes" id="UP000190625">
    <property type="component" value="Unassembled WGS sequence"/>
</dbReference>
<dbReference type="AlphaFoldDB" id="A0A1T4JMV5"/>
<sequence>MKINYYFGFLIASLLQAGIVFIGESLNISALNPKFSITQLLIHILVGQVAGWILFYLVNNSESIAAINTWLIGIIYGTLVWAVILPIAASQGTITASWMQGTNLLISLTAFLAFGLITSYTVYLTKEKIT</sequence>
<feature type="transmembrane region" description="Helical" evidence="1">
    <location>
        <begin position="6"/>
        <end position="28"/>
    </location>
</feature>
<keyword evidence="1" id="KW-0812">Transmembrane</keyword>
<dbReference type="EMBL" id="FUWM01000003">
    <property type="protein sequence ID" value="SJZ31417.1"/>
    <property type="molecule type" value="Genomic_DNA"/>
</dbReference>
<evidence type="ECO:0000256" key="1">
    <source>
        <dbReference type="SAM" id="Phobius"/>
    </source>
</evidence>
<organism evidence="2 3">
    <name type="scientific">Selenihalanaerobacter shriftii</name>
    <dbReference type="NCBI Taxonomy" id="142842"/>
    <lineage>
        <taxon>Bacteria</taxon>
        <taxon>Bacillati</taxon>
        <taxon>Bacillota</taxon>
        <taxon>Clostridia</taxon>
        <taxon>Halanaerobiales</taxon>
        <taxon>Halobacteroidaceae</taxon>
        <taxon>Selenihalanaerobacter</taxon>
    </lineage>
</organism>
<feature type="transmembrane region" description="Helical" evidence="1">
    <location>
        <begin position="40"/>
        <end position="58"/>
    </location>
</feature>
<dbReference type="RefSeq" id="WP_078808747.1">
    <property type="nucleotide sequence ID" value="NZ_FUWM01000003.1"/>
</dbReference>
<reference evidence="3" key="1">
    <citation type="submission" date="2017-02" db="EMBL/GenBank/DDBJ databases">
        <authorList>
            <person name="Varghese N."/>
            <person name="Submissions S."/>
        </authorList>
    </citation>
    <scope>NUCLEOTIDE SEQUENCE [LARGE SCALE GENOMIC DNA]</scope>
    <source>
        <strain evidence="3">ATCC BAA-73</strain>
    </source>
</reference>
<name>A0A1T4JMV5_9FIRM</name>
<gene>
    <name evidence="2" type="ORF">SAMN02745118_00219</name>
</gene>
<evidence type="ECO:0000313" key="3">
    <source>
        <dbReference type="Proteomes" id="UP000190625"/>
    </source>
</evidence>
<keyword evidence="1" id="KW-0472">Membrane</keyword>
<feature type="transmembrane region" description="Helical" evidence="1">
    <location>
        <begin position="70"/>
        <end position="89"/>
    </location>
</feature>
<dbReference type="OrthoDB" id="2989640at2"/>
<protein>
    <submittedName>
        <fullName evidence="2">Uncharacterized protein</fullName>
    </submittedName>
</protein>
<keyword evidence="1" id="KW-1133">Transmembrane helix</keyword>
<accession>A0A1T4JMV5</accession>